<feature type="region of interest" description="Disordered" evidence="1">
    <location>
        <begin position="1"/>
        <end position="36"/>
    </location>
</feature>
<evidence type="ECO:0000313" key="2">
    <source>
        <dbReference type="EMBL" id="TQV94574.1"/>
    </source>
</evidence>
<protein>
    <submittedName>
        <fullName evidence="2">Uncharacterized protein</fullName>
    </submittedName>
</protein>
<evidence type="ECO:0000313" key="3">
    <source>
        <dbReference type="Proteomes" id="UP000315783"/>
    </source>
</evidence>
<comment type="caution">
    <text evidence="2">The sequence shown here is derived from an EMBL/GenBank/DDBJ whole genome shotgun (WGS) entry which is preliminary data.</text>
</comment>
<dbReference type="AlphaFoldDB" id="A0A545UYL6"/>
<evidence type="ECO:0000256" key="1">
    <source>
        <dbReference type="SAM" id="MobiDB-lite"/>
    </source>
</evidence>
<reference evidence="2 3" key="1">
    <citation type="journal article" date="2019" name="Appl. Microbiol. Biotechnol.">
        <title>Genome sequence of Isaria javanica and comparative genome analysis insights into family S53 peptidase evolution in fungal entomopathogens.</title>
        <authorList>
            <person name="Lin R."/>
            <person name="Zhang X."/>
            <person name="Xin B."/>
            <person name="Zou M."/>
            <person name="Gao Y."/>
            <person name="Qin F."/>
            <person name="Hu Q."/>
            <person name="Xie B."/>
            <person name="Cheng X."/>
        </authorList>
    </citation>
    <scope>NUCLEOTIDE SEQUENCE [LARGE SCALE GENOMIC DNA]</scope>
    <source>
        <strain evidence="2 3">IJ1G</strain>
    </source>
</reference>
<proteinExistence type="predicted"/>
<feature type="compositionally biased region" description="Pro residues" evidence="1">
    <location>
        <begin position="1"/>
        <end position="10"/>
    </location>
</feature>
<organism evidence="2 3">
    <name type="scientific">Cordyceps javanica</name>
    <dbReference type="NCBI Taxonomy" id="43265"/>
    <lineage>
        <taxon>Eukaryota</taxon>
        <taxon>Fungi</taxon>
        <taxon>Dikarya</taxon>
        <taxon>Ascomycota</taxon>
        <taxon>Pezizomycotina</taxon>
        <taxon>Sordariomycetes</taxon>
        <taxon>Hypocreomycetidae</taxon>
        <taxon>Hypocreales</taxon>
        <taxon>Cordycipitaceae</taxon>
        <taxon>Cordyceps</taxon>
    </lineage>
</organism>
<accession>A0A545UYL6</accession>
<feature type="compositionally biased region" description="Polar residues" evidence="1">
    <location>
        <begin position="11"/>
        <end position="36"/>
    </location>
</feature>
<dbReference type="Proteomes" id="UP000315783">
    <property type="component" value="Unassembled WGS sequence"/>
</dbReference>
<name>A0A545UYL6_9HYPO</name>
<gene>
    <name evidence="2" type="ORF">IF1G_06585</name>
</gene>
<keyword evidence="3" id="KW-1185">Reference proteome</keyword>
<sequence length="167" mass="18919">MARPGLPWPSPVTSSIQFTAQSPRPRPTAQTKRGSGNAQEFILVRAAHRGLLAFTRGLTSCHVLRQSVLGFFFWPILLYLSMPAARRLPRLFSLFLRPIIREHSVISITAEGREGKKEKKPCTPCGAPVMDSRSRYEATLKKNDDKTWFRMQWAAANDVCLNEPSWH</sequence>
<dbReference type="EMBL" id="SPUK01000009">
    <property type="protein sequence ID" value="TQV94574.1"/>
    <property type="molecule type" value="Genomic_DNA"/>
</dbReference>